<comment type="caution">
    <text evidence="14">The sequence shown here is derived from an EMBL/GenBank/DDBJ whole genome shotgun (WGS) entry which is preliminary data.</text>
</comment>
<dbReference type="InterPro" id="IPR027266">
    <property type="entry name" value="TrmE/GcvT-like"/>
</dbReference>
<dbReference type="GO" id="GO:0030488">
    <property type="term" value="P:tRNA methylation"/>
    <property type="evidence" value="ECO:0007669"/>
    <property type="project" value="TreeGrafter"/>
</dbReference>
<dbReference type="GO" id="GO:0046872">
    <property type="term" value="F:metal ion binding"/>
    <property type="evidence" value="ECO:0007669"/>
    <property type="project" value="UniProtKB-KW"/>
</dbReference>
<comment type="subcellular location">
    <subcellularLocation>
        <location evidence="10">Cytoplasm</location>
    </subcellularLocation>
</comment>
<dbReference type="EC" id="3.6.-.-" evidence="10"/>
<evidence type="ECO:0000256" key="5">
    <source>
        <dbReference type="ARBA" id="ARBA00022741"/>
    </source>
</evidence>
<dbReference type="InterPro" id="IPR004520">
    <property type="entry name" value="GTPase_MnmE"/>
</dbReference>
<name>A0A7C3YSR6_UNCW3</name>
<feature type="domain" description="TrmE-type G" evidence="13">
    <location>
        <begin position="223"/>
        <end position="376"/>
    </location>
</feature>
<comment type="function">
    <text evidence="10">Exhibits a very high intrinsic GTPase hydrolysis rate. Involved in the addition of a carboxymethylaminomethyl (cmnm) group at the wobble position (U34) of certain tRNAs, forming tRNA-cmnm(5)s(2)U34.</text>
</comment>
<proteinExistence type="inferred from homology"/>
<protein>
    <recommendedName>
        <fullName evidence="10">tRNA modification GTPase MnmE</fullName>
        <ecNumber evidence="10">3.6.-.-</ecNumber>
    </recommendedName>
</protein>
<keyword evidence="9 10" id="KW-0342">GTP-binding</keyword>
<keyword evidence="2 10" id="KW-0963">Cytoplasm</keyword>
<dbReference type="PANTHER" id="PTHR42714">
    <property type="entry name" value="TRNA MODIFICATION GTPASE GTPBP3"/>
    <property type="match status" value="1"/>
</dbReference>
<keyword evidence="12" id="KW-0175">Coiled coil</keyword>
<dbReference type="AlphaFoldDB" id="A0A7C3YSR6"/>
<keyword evidence="3 10" id="KW-0819">tRNA processing</keyword>
<reference evidence="14" key="1">
    <citation type="journal article" date="2020" name="mSystems">
        <title>Genome- and Community-Level Interaction Insights into Carbon Utilization and Element Cycling Functions of Hydrothermarchaeota in Hydrothermal Sediment.</title>
        <authorList>
            <person name="Zhou Z."/>
            <person name="Liu Y."/>
            <person name="Xu W."/>
            <person name="Pan J."/>
            <person name="Luo Z.H."/>
            <person name="Li M."/>
        </authorList>
    </citation>
    <scope>NUCLEOTIDE SEQUENCE [LARGE SCALE GENOMIC DNA]</scope>
    <source>
        <strain evidence="14">SpSt-906</strain>
    </source>
</reference>
<dbReference type="PROSITE" id="PS51709">
    <property type="entry name" value="G_TRME"/>
    <property type="match status" value="1"/>
</dbReference>
<dbReference type="CDD" id="cd14858">
    <property type="entry name" value="TrmE_N"/>
    <property type="match status" value="1"/>
</dbReference>
<sequence>MEGILPTICALATPPGFGAIAIVRVSGKETFPIMEKIFIPNNPEKKFALLPSYSLIRGEIIDPEKQELVDEVLLALYRSPNSYTGEDMVEIFAHGGFYCSEKIISLLLRYGAKPAPPGEFTRRRFLAGKIDLTQAEGVLALTSARTELQARAALKQLKGILSAKITEVGEEMKELLAAVENEIEFEEKETLSLEKFQDQLRALSEKISHLLAKGEREIFIKEGVRCPIIGKANVGKSSLFNRLLEKERALVTEIPGTTRDAIEETFSLQGIPFRLIDTCGLRKRKGRLEALGWQKTRDYLADADLVIVVLDGSRPLTAEDKMILDLTAQKRRIIVKNKSDLKPRWSTETNPPPIPVSCKEGTGIEELKEEMKREFLNGEDEFYLSEMRHYELLKKSATALNRAATASYLEILAYELKTALSALSEITGATTTEEVLERIFSRFCIGK</sequence>
<feature type="binding site" evidence="10">
    <location>
        <position position="129"/>
    </location>
    <ligand>
        <name>(6S)-5-formyl-5,6,7,8-tetrahydrofolate</name>
        <dbReference type="ChEBI" id="CHEBI:57457"/>
    </ligand>
</feature>
<feature type="binding site" evidence="10">
    <location>
        <position position="447"/>
    </location>
    <ligand>
        <name>(6S)-5-formyl-5,6,7,8-tetrahydrofolate</name>
        <dbReference type="ChEBI" id="CHEBI:57457"/>
    </ligand>
</feature>
<keyword evidence="4 10" id="KW-0479">Metal-binding</keyword>
<keyword evidence="7 10" id="KW-0460">Magnesium</keyword>
<feature type="binding site" evidence="10">
    <location>
        <position position="24"/>
    </location>
    <ligand>
        <name>(6S)-5-formyl-5,6,7,8-tetrahydrofolate</name>
        <dbReference type="ChEBI" id="CHEBI:57457"/>
    </ligand>
</feature>
<comment type="caution">
    <text evidence="10">Lacks conserved residue(s) required for the propagation of feature annotation.</text>
</comment>
<keyword evidence="8 10" id="KW-0630">Potassium</keyword>
<dbReference type="HAMAP" id="MF_00379">
    <property type="entry name" value="GTPase_MnmE"/>
    <property type="match status" value="1"/>
</dbReference>
<dbReference type="InterPro" id="IPR005225">
    <property type="entry name" value="Small_GTP-bd"/>
</dbReference>
<dbReference type="Gene3D" id="3.40.50.300">
    <property type="entry name" value="P-loop containing nucleotide triphosphate hydrolases"/>
    <property type="match status" value="1"/>
</dbReference>
<accession>A0A7C3YSR6</accession>
<dbReference type="CDD" id="cd04164">
    <property type="entry name" value="trmE"/>
    <property type="match status" value="1"/>
</dbReference>
<feature type="binding site" evidence="10">
    <location>
        <position position="254"/>
    </location>
    <ligand>
        <name>K(+)</name>
        <dbReference type="ChEBI" id="CHEBI:29103"/>
    </ligand>
</feature>
<evidence type="ECO:0000256" key="3">
    <source>
        <dbReference type="ARBA" id="ARBA00022694"/>
    </source>
</evidence>
<dbReference type="FunFam" id="3.40.50.300:FF:001376">
    <property type="entry name" value="tRNA modification GTPase MnmE"/>
    <property type="match status" value="1"/>
</dbReference>
<feature type="binding site" evidence="10">
    <location>
        <position position="258"/>
    </location>
    <ligand>
        <name>Mg(2+)</name>
        <dbReference type="ChEBI" id="CHEBI:18420"/>
    </ligand>
</feature>
<dbReference type="GO" id="GO:0005829">
    <property type="term" value="C:cytosol"/>
    <property type="evidence" value="ECO:0007669"/>
    <property type="project" value="TreeGrafter"/>
</dbReference>
<comment type="similarity">
    <text evidence="1 10 11">Belongs to the TRAFAC class TrmE-Era-EngA-EngB-Septin-like GTPase superfamily. TrmE GTPase family.</text>
</comment>
<evidence type="ECO:0000256" key="11">
    <source>
        <dbReference type="RuleBase" id="RU003313"/>
    </source>
</evidence>
<dbReference type="Gene3D" id="1.20.120.430">
    <property type="entry name" value="tRNA modification GTPase MnmE domain 2"/>
    <property type="match status" value="1"/>
</dbReference>
<evidence type="ECO:0000256" key="8">
    <source>
        <dbReference type="ARBA" id="ARBA00022958"/>
    </source>
</evidence>
<dbReference type="NCBIfam" id="TIGR00231">
    <property type="entry name" value="small_GTP"/>
    <property type="match status" value="1"/>
</dbReference>
<dbReference type="Pfam" id="PF12631">
    <property type="entry name" value="MnmE_helical"/>
    <property type="match status" value="1"/>
</dbReference>
<evidence type="ECO:0000256" key="6">
    <source>
        <dbReference type="ARBA" id="ARBA00022801"/>
    </source>
</evidence>
<dbReference type="InterPro" id="IPR025867">
    <property type="entry name" value="MnmE_helical"/>
</dbReference>
<evidence type="ECO:0000256" key="4">
    <source>
        <dbReference type="ARBA" id="ARBA00022723"/>
    </source>
</evidence>
<comment type="cofactor">
    <cofactor evidence="10">
        <name>K(+)</name>
        <dbReference type="ChEBI" id="CHEBI:29103"/>
    </cofactor>
    <text evidence="10">Binds 1 potassium ion per subunit.</text>
</comment>
<dbReference type="NCBIfam" id="TIGR00450">
    <property type="entry name" value="mnmE_trmE_thdF"/>
    <property type="match status" value="1"/>
</dbReference>
<dbReference type="PANTHER" id="PTHR42714:SF2">
    <property type="entry name" value="TRNA MODIFICATION GTPASE GTPBP3, MITOCHONDRIAL"/>
    <property type="match status" value="1"/>
</dbReference>
<dbReference type="InterPro" id="IPR006073">
    <property type="entry name" value="GTP-bd"/>
</dbReference>
<dbReference type="Pfam" id="PF10396">
    <property type="entry name" value="TrmE_N"/>
    <property type="match status" value="1"/>
</dbReference>
<dbReference type="InterPro" id="IPR031168">
    <property type="entry name" value="G_TrmE"/>
</dbReference>
<evidence type="ECO:0000256" key="7">
    <source>
        <dbReference type="ARBA" id="ARBA00022842"/>
    </source>
</evidence>
<dbReference type="Pfam" id="PF01926">
    <property type="entry name" value="MMR_HSR1"/>
    <property type="match status" value="1"/>
</dbReference>
<feature type="binding site" evidence="10">
    <location>
        <begin position="233"/>
        <end position="238"/>
    </location>
    <ligand>
        <name>GTP</name>
        <dbReference type="ChEBI" id="CHEBI:37565"/>
    </ligand>
</feature>
<keyword evidence="6 10" id="KW-0378">Hydrolase</keyword>
<evidence type="ECO:0000256" key="2">
    <source>
        <dbReference type="ARBA" id="ARBA00022490"/>
    </source>
</evidence>
<dbReference type="InterPro" id="IPR027368">
    <property type="entry name" value="MnmE_dom2"/>
</dbReference>
<feature type="binding site" evidence="10">
    <location>
        <position position="237"/>
    </location>
    <ligand>
        <name>Mg(2+)</name>
        <dbReference type="ChEBI" id="CHEBI:18420"/>
    </ligand>
</feature>
<dbReference type="GO" id="GO:0005525">
    <property type="term" value="F:GTP binding"/>
    <property type="evidence" value="ECO:0007669"/>
    <property type="project" value="UniProtKB-UniRule"/>
</dbReference>
<dbReference type="EMBL" id="DTMQ01000029">
    <property type="protein sequence ID" value="HGE99293.1"/>
    <property type="molecule type" value="Genomic_DNA"/>
</dbReference>
<dbReference type="SUPFAM" id="SSF52540">
    <property type="entry name" value="P-loop containing nucleoside triphosphate hydrolases"/>
    <property type="match status" value="1"/>
</dbReference>
<evidence type="ECO:0000313" key="14">
    <source>
        <dbReference type="EMBL" id="HGE99293.1"/>
    </source>
</evidence>
<dbReference type="InterPro" id="IPR027417">
    <property type="entry name" value="P-loop_NTPase"/>
</dbReference>
<organism evidence="14">
    <name type="scientific">candidate division WOR-3 bacterium</name>
    <dbReference type="NCBI Taxonomy" id="2052148"/>
    <lineage>
        <taxon>Bacteria</taxon>
        <taxon>Bacteria division WOR-3</taxon>
    </lineage>
</organism>
<gene>
    <name evidence="10 14" type="primary">mnmE</name>
    <name evidence="10" type="synonym">trmE</name>
    <name evidence="14" type="ORF">ENX07_04400</name>
</gene>
<keyword evidence="5 10" id="KW-0547">Nucleotide-binding</keyword>
<feature type="binding site" evidence="10">
    <location>
        <position position="90"/>
    </location>
    <ligand>
        <name>(6S)-5-formyl-5,6,7,8-tetrahydrofolate</name>
        <dbReference type="ChEBI" id="CHEBI:57457"/>
    </ligand>
</feature>
<dbReference type="GO" id="GO:0003924">
    <property type="term" value="F:GTPase activity"/>
    <property type="evidence" value="ECO:0007669"/>
    <property type="project" value="UniProtKB-UniRule"/>
</dbReference>
<dbReference type="Gene3D" id="3.30.1360.120">
    <property type="entry name" value="Probable tRNA modification gtpase trme, domain 1"/>
    <property type="match status" value="1"/>
</dbReference>
<evidence type="ECO:0000256" key="10">
    <source>
        <dbReference type="HAMAP-Rule" id="MF_00379"/>
    </source>
</evidence>
<dbReference type="InterPro" id="IPR018948">
    <property type="entry name" value="GTP-bd_TrmE_N"/>
</dbReference>
<dbReference type="GO" id="GO:0002098">
    <property type="term" value="P:tRNA wobble uridine modification"/>
    <property type="evidence" value="ECO:0007669"/>
    <property type="project" value="TreeGrafter"/>
</dbReference>
<comment type="subunit">
    <text evidence="10">Homodimer. Heterotetramer of two MnmE and two MnmG subunits.</text>
</comment>
<feature type="binding site" evidence="10">
    <location>
        <begin position="252"/>
        <end position="258"/>
    </location>
    <ligand>
        <name>GTP</name>
        <dbReference type="ChEBI" id="CHEBI:37565"/>
    </ligand>
</feature>
<feature type="coiled-coil region" evidence="12">
    <location>
        <begin position="169"/>
        <end position="213"/>
    </location>
</feature>
<evidence type="ECO:0000256" key="9">
    <source>
        <dbReference type="ARBA" id="ARBA00023134"/>
    </source>
</evidence>
<evidence type="ECO:0000259" key="13">
    <source>
        <dbReference type="PROSITE" id="PS51709"/>
    </source>
</evidence>
<evidence type="ECO:0000256" key="12">
    <source>
        <dbReference type="SAM" id="Coils"/>
    </source>
</evidence>
<feature type="binding site" evidence="10">
    <location>
        <position position="252"/>
    </location>
    <ligand>
        <name>K(+)</name>
        <dbReference type="ChEBI" id="CHEBI:29103"/>
    </ligand>
</feature>
<evidence type="ECO:0000256" key="1">
    <source>
        <dbReference type="ARBA" id="ARBA00011043"/>
    </source>
</evidence>
<feature type="binding site" evidence="10">
    <location>
        <position position="233"/>
    </location>
    <ligand>
        <name>K(+)</name>
        <dbReference type="ChEBI" id="CHEBI:29103"/>
    </ligand>
</feature>
<feature type="binding site" evidence="10">
    <location>
        <position position="257"/>
    </location>
    <ligand>
        <name>K(+)</name>
        <dbReference type="ChEBI" id="CHEBI:29103"/>
    </ligand>
</feature>